<sequence>MKSNEKTPLTTSLILLLSITCGVVVANMYYIQPIGTKVAASLSVSTSAVGILTMLTQLGYALGLLFLVPLGDVVDRPKLIIRMAALSAVSLLAAFFAPSFTLFACASFLIGLLSIVPQIIIPYGAVLAGPKARGKVMGTLLSGLLVGILLSRTVSGIVASLFSWRMIYLFALCAVGILTLLLYWKMPRSVQQSSTAVSYLDSLKSLPHLVASQRLLREAAVSGFFMFGTFSIFWSTLIFYISSPAYNWGTFEAGILAIFGLSGAVAAPIVGRLADSYSERKIVYMGLVMQTISFIALLVGGSHLAILLLAIILLDVGNQFGQVANQTRVQGLGEAASNRNNTVFMFMYFIGGAAGSLLGTTMWQQYGWLGVTVSGLVFQGCAFFFQTVVFKGKRNLENKKIDEKRL</sequence>
<dbReference type="EMBL" id="PCGC01000006">
    <property type="protein sequence ID" value="PHL22277.1"/>
    <property type="molecule type" value="Genomic_DNA"/>
</dbReference>
<evidence type="ECO:0000259" key="7">
    <source>
        <dbReference type="PROSITE" id="PS50850"/>
    </source>
</evidence>
<dbReference type="Gene3D" id="1.20.1250.20">
    <property type="entry name" value="MFS general substrate transporter like domains"/>
    <property type="match status" value="1"/>
</dbReference>
<keyword evidence="2" id="KW-0813">Transport</keyword>
<comment type="subcellular location">
    <subcellularLocation>
        <location evidence="1">Cell membrane</location>
        <topology evidence="1">Multi-pass membrane protein</topology>
    </subcellularLocation>
</comment>
<feature type="transmembrane region" description="Helical" evidence="6">
    <location>
        <begin position="219"/>
        <end position="241"/>
    </location>
</feature>
<evidence type="ECO:0000256" key="6">
    <source>
        <dbReference type="SAM" id="Phobius"/>
    </source>
</evidence>
<feature type="transmembrane region" description="Helical" evidence="6">
    <location>
        <begin position="12"/>
        <end position="32"/>
    </location>
</feature>
<feature type="transmembrane region" description="Helical" evidence="6">
    <location>
        <begin position="140"/>
        <end position="161"/>
    </location>
</feature>
<feature type="transmembrane region" description="Helical" evidence="6">
    <location>
        <begin position="366"/>
        <end position="390"/>
    </location>
</feature>
<gene>
    <name evidence="8" type="ORF">CQR37_04290</name>
</gene>
<dbReference type="InterPro" id="IPR020846">
    <property type="entry name" value="MFS_dom"/>
</dbReference>
<reference evidence="8 9" key="1">
    <citation type="submission" date="2017-10" db="EMBL/GenBank/DDBJ databases">
        <title>Draft genomes of the Enterococcus faecium isolated from human feces before and after Helicobacter pylori eradication therapy.</title>
        <authorList>
            <person name="Prianichniikov N.A."/>
            <person name="Glushchenko O.E."/>
            <person name="Malakhova M.V."/>
        </authorList>
    </citation>
    <scope>NUCLEOTIDE SEQUENCE [LARGE SCALE GENOMIC DNA]</scope>
    <source>
        <strain evidence="8 9">Hp_5-7</strain>
    </source>
</reference>
<dbReference type="CDD" id="cd17324">
    <property type="entry name" value="MFS_NepI_like"/>
    <property type="match status" value="1"/>
</dbReference>
<dbReference type="InterPro" id="IPR036259">
    <property type="entry name" value="MFS_trans_sf"/>
</dbReference>
<evidence type="ECO:0000256" key="4">
    <source>
        <dbReference type="ARBA" id="ARBA00022989"/>
    </source>
</evidence>
<dbReference type="AlphaFoldDB" id="A0A2G0ECU2"/>
<accession>A0A2G0ECU2</accession>
<name>A0A2G0ECU2_ENTFC</name>
<dbReference type="SUPFAM" id="SSF103473">
    <property type="entry name" value="MFS general substrate transporter"/>
    <property type="match status" value="1"/>
</dbReference>
<evidence type="ECO:0000313" key="9">
    <source>
        <dbReference type="Proteomes" id="UP000224303"/>
    </source>
</evidence>
<feature type="transmembrane region" description="Helical" evidence="6">
    <location>
        <begin position="79"/>
        <end position="100"/>
    </location>
</feature>
<keyword evidence="5 6" id="KW-0472">Membrane</keyword>
<dbReference type="GO" id="GO:0022857">
    <property type="term" value="F:transmembrane transporter activity"/>
    <property type="evidence" value="ECO:0007669"/>
    <property type="project" value="InterPro"/>
</dbReference>
<comment type="caution">
    <text evidence="8">The sequence shown here is derived from an EMBL/GenBank/DDBJ whole genome shotgun (WGS) entry which is preliminary data.</text>
</comment>
<dbReference type="PANTHER" id="PTHR42910">
    <property type="entry name" value="TRANSPORTER SCO4007-RELATED"/>
    <property type="match status" value="1"/>
</dbReference>
<feature type="transmembrane region" description="Helical" evidence="6">
    <location>
        <begin position="44"/>
        <end position="67"/>
    </location>
</feature>
<dbReference type="RefSeq" id="WP_002327279.1">
    <property type="nucleotide sequence ID" value="NZ_JADNII010000010.1"/>
</dbReference>
<dbReference type="InterPro" id="IPR011701">
    <property type="entry name" value="MFS"/>
</dbReference>
<feature type="transmembrane region" description="Helical" evidence="6">
    <location>
        <begin position="167"/>
        <end position="184"/>
    </location>
</feature>
<feature type="transmembrane region" description="Helical" evidence="6">
    <location>
        <begin position="106"/>
        <end position="128"/>
    </location>
</feature>
<feature type="transmembrane region" description="Helical" evidence="6">
    <location>
        <begin position="342"/>
        <end position="360"/>
    </location>
</feature>
<dbReference type="Pfam" id="PF07690">
    <property type="entry name" value="MFS_1"/>
    <property type="match status" value="1"/>
</dbReference>
<proteinExistence type="predicted"/>
<keyword evidence="3 6" id="KW-0812">Transmembrane</keyword>
<dbReference type="Proteomes" id="UP000224303">
    <property type="component" value="Unassembled WGS sequence"/>
</dbReference>
<dbReference type="GO" id="GO:0005886">
    <property type="term" value="C:plasma membrane"/>
    <property type="evidence" value="ECO:0007669"/>
    <property type="project" value="UniProtKB-SubCell"/>
</dbReference>
<evidence type="ECO:0000313" key="8">
    <source>
        <dbReference type="EMBL" id="PHL22277.1"/>
    </source>
</evidence>
<organism evidence="8 9">
    <name type="scientific">Enterococcus faecium</name>
    <name type="common">Streptococcus faecium</name>
    <dbReference type="NCBI Taxonomy" id="1352"/>
    <lineage>
        <taxon>Bacteria</taxon>
        <taxon>Bacillati</taxon>
        <taxon>Bacillota</taxon>
        <taxon>Bacilli</taxon>
        <taxon>Lactobacillales</taxon>
        <taxon>Enterococcaceae</taxon>
        <taxon>Enterococcus</taxon>
    </lineage>
</organism>
<evidence type="ECO:0000256" key="5">
    <source>
        <dbReference type="ARBA" id="ARBA00023136"/>
    </source>
</evidence>
<keyword evidence="4 6" id="KW-1133">Transmembrane helix</keyword>
<feature type="transmembrane region" description="Helical" evidence="6">
    <location>
        <begin position="253"/>
        <end position="270"/>
    </location>
</feature>
<evidence type="ECO:0000256" key="2">
    <source>
        <dbReference type="ARBA" id="ARBA00022448"/>
    </source>
</evidence>
<protein>
    <submittedName>
        <fullName evidence="8">MFS transporter</fullName>
    </submittedName>
</protein>
<evidence type="ECO:0000256" key="3">
    <source>
        <dbReference type="ARBA" id="ARBA00022692"/>
    </source>
</evidence>
<dbReference type="PROSITE" id="PS50850">
    <property type="entry name" value="MFS"/>
    <property type="match status" value="1"/>
</dbReference>
<dbReference type="PANTHER" id="PTHR42910:SF1">
    <property type="entry name" value="MAJOR FACILITATOR SUPERFAMILY (MFS) PROFILE DOMAIN-CONTAINING PROTEIN"/>
    <property type="match status" value="1"/>
</dbReference>
<evidence type="ECO:0000256" key="1">
    <source>
        <dbReference type="ARBA" id="ARBA00004651"/>
    </source>
</evidence>
<feature type="domain" description="Major facilitator superfamily (MFS) profile" evidence="7">
    <location>
        <begin position="13"/>
        <end position="392"/>
    </location>
</feature>